<dbReference type="GO" id="GO:0005576">
    <property type="term" value="C:extracellular region"/>
    <property type="evidence" value="ECO:0007669"/>
    <property type="project" value="UniProtKB-SubCell"/>
</dbReference>
<comment type="caution">
    <text evidence="5">The sequence shown here is derived from an EMBL/GenBank/DDBJ whole genome shotgun (WGS) entry which is preliminary data.</text>
</comment>
<dbReference type="GO" id="GO:0009374">
    <property type="term" value="F:biotin binding"/>
    <property type="evidence" value="ECO:0007669"/>
    <property type="project" value="InterPro"/>
</dbReference>
<sequence length="154" mass="16862">MDKHVKNRNTELRKPPTGIGTESGESTAGTWKWYNLMDEAIGGRPSIQPPILIASSEEESIVPAKVGYPDMDQVRDVSGKWKNELGSVMELKEDGTGKISGTYTTAAEFFMSNEPGEAADLVGYIKNHTDKETGIPTTTITFCMAWKIEGGFDQ</sequence>
<keyword evidence="3" id="KW-0732">Signal</keyword>
<evidence type="ECO:0000313" key="6">
    <source>
        <dbReference type="Proteomes" id="UP000290572"/>
    </source>
</evidence>
<feature type="region of interest" description="Disordered" evidence="4">
    <location>
        <begin position="1"/>
        <end position="25"/>
    </location>
</feature>
<name>A0A498P048_LABRO</name>
<evidence type="ECO:0000256" key="4">
    <source>
        <dbReference type="SAM" id="MobiDB-lite"/>
    </source>
</evidence>
<evidence type="ECO:0000256" key="1">
    <source>
        <dbReference type="ARBA" id="ARBA00004613"/>
    </source>
</evidence>
<keyword evidence="2" id="KW-0964">Secreted</keyword>
<evidence type="ECO:0000256" key="2">
    <source>
        <dbReference type="ARBA" id="ARBA00022525"/>
    </source>
</evidence>
<reference evidence="5 6" key="1">
    <citation type="submission" date="2018-03" db="EMBL/GenBank/DDBJ databases">
        <title>Draft genome sequence of Rohu Carp (Labeo rohita).</title>
        <authorList>
            <person name="Das P."/>
            <person name="Kushwaha B."/>
            <person name="Joshi C.G."/>
            <person name="Kumar D."/>
            <person name="Nagpure N.S."/>
            <person name="Sahoo L."/>
            <person name="Das S.P."/>
            <person name="Bit A."/>
            <person name="Patnaik S."/>
            <person name="Meher P.K."/>
            <person name="Jayasankar P."/>
            <person name="Koringa P.G."/>
            <person name="Patel N.V."/>
            <person name="Hinsu A.T."/>
            <person name="Kumar R."/>
            <person name="Pandey M."/>
            <person name="Agarwal S."/>
            <person name="Srivastava S."/>
            <person name="Singh M."/>
            <person name="Iquebal M.A."/>
            <person name="Jaiswal S."/>
            <person name="Angadi U.B."/>
            <person name="Kumar N."/>
            <person name="Raza M."/>
            <person name="Shah T.M."/>
            <person name="Rai A."/>
            <person name="Jena J.K."/>
        </authorList>
    </citation>
    <scope>NUCLEOTIDE SEQUENCE [LARGE SCALE GENOMIC DNA]</scope>
    <source>
        <strain evidence="5">DASCIFA01</strain>
        <tissue evidence="5">Testis</tissue>
    </source>
</reference>
<dbReference type="AlphaFoldDB" id="A0A498P048"/>
<comment type="subcellular location">
    <subcellularLocation>
        <location evidence="1">Secreted</location>
    </subcellularLocation>
</comment>
<evidence type="ECO:0000256" key="3">
    <source>
        <dbReference type="ARBA" id="ARBA00022729"/>
    </source>
</evidence>
<organism evidence="5 6">
    <name type="scientific">Labeo rohita</name>
    <name type="common">Indian major carp</name>
    <name type="synonym">Cyprinus rohita</name>
    <dbReference type="NCBI Taxonomy" id="84645"/>
    <lineage>
        <taxon>Eukaryota</taxon>
        <taxon>Metazoa</taxon>
        <taxon>Chordata</taxon>
        <taxon>Craniata</taxon>
        <taxon>Vertebrata</taxon>
        <taxon>Euteleostomi</taxon>
        <taxon>Actinopterygii</taxon>
        <taxon>Neopterygii</taxon>
        <taxon>Teleostei</taxon>
        <taxon>Ostariophysi</taxon>
        <taxon>Cypriniformes</taxon>
        <taxon>Cyprinidae</taxon>
        <taxon>Labeoninae</taxon>
        <taxon>Labeonini</taxon>
        <taxon>Labeo</taxon>
    </lineage>
</organism>
<protein>
    <submittedName>
        <fullName evidence="5">TBC1 domain family member 10B-like protein</fullName>
    </submittedName>
</protein>
<evidence type="ECO:0000313" key="5">
    <source>
        <dbReference type="EMBL" id="RXN37531.1"/>
    </source>
</evidence>
<keyword evidence="6" id="KW-1185">Reference proteome</keyword>
<gene>
    <name evidence="5" type="ORF">ROHU_001971</name>
</gene>
<dbReference type="PROSITE" id="PS51326">
    <property type="entry name" value="AVIDIN_2"/>
    <property type="match status" value="1"/>
</dbReference>
<dbReference type="Gene3D" id="2.40.128.30">
    <property type="entry name" value="Avidin-like"/>
    <property type="match status" value="1"/>
</dbReference>
<dbReference type="InterPro" id="IPR036896">
    <property type="entry name" value="Avidin-like_sf"/>
</dbReference>
<feature type="compositionally biased region" description="Basic and acidic residues" evidence="4">
    <location>
        <begin position="1"/>
        <end position="14"/>
    </location>
</feature>
<dbReference type="EMBL" id="QBIY01005740">
    <property type="protein sequence ID" value="RXN37531.1"/>
    <property type="molecule type" value="Genomic_DNA"/>
</dbReference>
<dbReference type="SUPFAM" id="SSF50876">
    <property type="entry name" value="Avidin/streptavidin"/>
    <property type="match status" value="1"/>
</dbReference>
<accession>A0A498P048</accession>
<dbReference type="Proteomes" id="UP000290572">
    <property type="component" value="Unassembled WGS sequence"/>
</dbReference>
<dbReference type="Pfam" id="PF01382">
    <property type="entry name" value="Avidin"/>
    <property type="match status" value="1"/>
</dbReference>
<dbReference type="InterPro" id="IPR005468">
    <property type="entry name" value="Avidin/str"/>
</dbReference>
<proteinExistence type="predicted"/>